<evidence type="ECO:0000313" key="2">
    <source>
        <dbReference type="EMBL" id="GBP45694.1"/>
    </source>
</evidence>
<protein>
    <submittedName>
        <fullName evidence="2">Uncharacterized protein</fullName>
    </submittedName>
</protein>
<feature type="region of interest" description="Disordered" evidence="1">
    <location>
        <begin position="76"/>
        <end position="102"/>
    </location>
</feature>
<accession>A0A4C1W6A7</accession>
<evidence type="ECO:0000313" key="3">
    <source>
        <dbReference type="Proteomes" id="UP000299102"/>
    </source>
</evidence>
<feature type="compositionally biased region" description="Basic and acidic residues" evidence="1">
    <location>
        <begin position="83"/>
        <end position="99"/>
    </location>
</feature>
<keyword evidence="3" id="KW-1185">Reference proteome</keyword>
<dbReference type="Proteomes" id="UP000299102">
    <property type="component" value="Unassembled WGS sequence"/>
</dbReference>
<dbReference type="EMBL" id="BGZK01000469">
    <property type="protein sequence ID" value="GBP45694.1"/>
    <property type="molecule type" value="Genomic_DNA"/>
</dbReference>
<organism evidence="2 3">
    <name type="scientific">Eumeta variegata</name>
    <name type="common">Bagworm moth</name>
    <name type="synonym">Eumeta japonica</name>
    <dbReference type="NCBI Taxonomy" id="151549"/>
    <lineage>
        <taxon>Eukaryota</taxon>
        <taxon>Metazoa</taxon>
        <taxon>Ecdysozoa</taxon>
        <taxon>Arthropoda</taxon>
        <taxon>Hexapoda</taxon>
        <taxon>Insecta</taxon>
        <taxon>Pterygota</taxon>
        <taxon>Neoptera</taxon>
        <taxon>Endopterygota</taxon>
        <taxon>Lepidoptera</taxon>
        <taxon>Glossata</taxon>
        <taxon>Ditrysia</taxon>
        <taxon>Tineoidea</taxon>
        <taxon>Psychidae</taxon>
        <taxon>Oiketicinae</taxon>
        <taxon>Eumeta</taxon>
    </lineage>
</organism>
<dbReference type="AlphaFoldDB" id="A0A4C1W6A7"/>
<name>A0A4C1W6A7_EUMVA</name>
<gene>
    <name evidence="2" type="ORF">EVAR_35963_1</name>
</gene>
<comment type="caution">
    <text evidence="2">The sequence shown here is derived from an EMBL/GenBank/DDBJ whole genome shotgun (WGS) entry which is preliminary data.</text>
</comment>
<proteinExistence type="predicted"/>
<sequence>MAFLSELIQALAHPQENGDSRIYQEVRTVKTTDGCASVGSFIFMLNFDARCRQASYSLFLRSRDIIVERVRSKEGTNEAENSIDSRRERERERERDRQRVPNKSLHKGVYARACGSRCANFHISSFGRTSPPAVVVRCGFIIPFLLHQSITLSTRSPILVQERTFPGLFRNNIDKEAALKVLFRVAVRDPVICTLAFASATRQGDVAYCPPLATI</sequence>
<reference evidence="2 3" key="1">
    <citation type="journal article" date="2019" name="Commun. Biol.">
        <title>The bagworm genome reveals a unique fibroin gene that provides high tensile strength.</title>
        <authorList>
            <person name="Kono N."/>
            <person name="Nakamura H."/>
            <person name="Ohtoshi R."/>
            <person name="Tomita M."/>
            <person name="Numata K."/>
            <person name="Arakawa K."/>
        </authorList>
    </citation>
    <scope>NUCLEOTIDE SEQUENCE [LARGE SCALE GENOMIC DNA]</scope>
</reference>
<evidence type="ECO:0000256" key="1">
    <source>
        <dbReference type="SAM" id="MobiDB-lite"/>
    </source>
</evidence>